<evidence type="ECO:0000313" key="2">
    <source>
        <dbReference type="EMBL" id="SUE14092.1"/>
    </source>
</evidence>
<evidence type="ECO:0000256" key="1">
    <source>
        <dbReference type="SAM" id="Phobius"/>
    </source>
</evidence>
<name>A0A379LW43_9NOCA</name>
<dbReference type="AlphaFoldDB" id="A0A379LW43"/>
<evidence type="ECO:0000313" key="3">
    <source>
        <dbReference type="Proteomes" id="UP000254569"/>
    </source>
</evidence>
<feature type="transmembrane region" description="Helical" evidence="1">
    <location>
        <begin position="6"/>
        <end position="25"/>
    </location>
</feature>
<proteinExistence type="predicted"/>
<keyword evidence="1" id="KW-0812">Transmembrane</keyword>
<protein>
    <submittedName>
        <fullName evidence="2">Membrane protein</fullName>
    </submittedName>
</protein>
<reference evidence="2 3" key="1">
    <citation type="submission" date="2018-06" db="EMBL/GenBank/DDBJ databases">
        <authorList>
            <consortium name="Pathogen Informatics"/>
            <person name="Doyle S."/>
        </authorList>
    </citation>
    <scope>NUCLEOTIDE SEQUENCE [LARGE SCALE GENOMIC DNA]</scope>
    <source>
        <strain evidence="2 3">NCTC13296</strain>
    </source>
</reference>
<accession>A0A379LW43</accession>
<keyword evidence="3" id="KW-1185">Reference proteome</keyword>
<gene>
    <name evidence="2" type="ORF">NCTC13296_00925</name>
</gene>
<organism evidence="2 3">
    <name type="scientific">Rhodococcus gordoniae</name>
    <dbReference type="NCBI Taxonomy" id="223392"/>
    <lineage>
        <taxon>Bacteria</taxon>
        <taxon>Bacillati</taxon>
        <taxon>Actinomycetota</taxon>
        <taxon>Actinomycetes</taxon>
        <taxon>Mycobacteriales</taxon>
        <taxon>Nocardiaceae</taxon>
        <taxon>Rhodococcus</taxon>
    </lineage>
</organism>
<keyword evidence="1" id="KW-1133">Transmembrane helix</keyword>
<keyword evidence="1" id="KW-0472">Membrane</keyword>
<sequence>MVLFYEIALVIASVLIAWFAVYVLYRLVTDESTSRH</sequence>
<dbReference type="EMBL" id="UGVI01000001">
    <property type="protein sequence ID" value="SUE14092.1"/>
    <property type="molecule type" value="Genomic_DNA"/>
</dbReference>
<dbReference type="Proteomes" id="UP000254569">
    <property type="component" value="Unassembled WGS sequence"/>
</dbReference>